<feature type="region of interest" description="Disordered" evidence="1">
    <location>
        <begin position="202"/>
        <end position="226"/>
    </location>
</feature>
<evidence type="ECO:0000256" key="1">
    <source>
        <dbReference type="SAM" id="MobiDB-lite"/>
    </source>
</evidence>
<comment type="caution">
    <text evidence="2">The sequence shown here is derived from an EMBL/GenBank/DDBJ whole genome shotgun (WGS) entry which is preliminary data.</text>
</comment>
<organism evidence="2">
    <name type="scientific">marine sediment metagenome</name>
    <dbReference type="NCBI Taxonomy" id="412755"/>
    <lineage>
        <taxon>unclassified sequences</taxon>
        <taxon>metagenomes</taxon>
        <taxon>ecological metagenomes</taxon>
    </lineage>
</organism>
<sequence length="226" mass="26942">MRWYKHLTSSLQDPLISELREKYGADGYLVFFGTLEVYAREFKPRRRWHLDVTTKFLMRQLGYNDVKKFITILTAIGQRGSWKVDVNHDRISINIPKFYDLLDESTLRKMRDKQRKVTGESPDKFLPKDLDLDRDLDLEKDFNTLWSKYPRKVNKGQARTTFKKWHKQGIALDTILEHLDRYIATEWAQRTLDKVPHASTWLNQEPWEDEQAPEATLPESMKRGKR</sequence>
<evidence type="ECO:0000313" key="2">
    <source>
        <dbReference type="EMBL" id="KKK63111.1"/>
    </source>
</evidence>
<evidence type="ECO:0008006" key="3">
    <source>
        <dbReference type="Google" id="ProtNLM"/>
    </source>
</evidence>
<gene>
    <name evidence="2" type="ORF">LCGC14_2997600</name>
</gene>
<dbReference type="AlphaFoldDB" id="A0A0F8ZT45"/>
<accession>A0A0F8ZT45</accession>
<protein>
    <recommendedName>
        <fullName evidence="3">Lin1244/Lin1753-like N-terminal domain-containing protein</fullName>
    </recommendedName>
</protein>
<name>A0A0F8ZT45_9ZZZZ</name>
<dbReference type="EMBL" id="LAZR01061670">
    <property type="protein sequence ID" value="KKK63111.1"/>
    <property type="molecule type" value="Genomic_DNA"/>
</dbReference>
<proteinExistence type="predicted"/>
<reference evidence="2" key="1">
    <citation type="journal article" date="2015" name="Nature">
        <title>Complex archaea that bridge the gap between prokaryotes and eukaryotes.</title>
        <authorList>
            <person name="Spang A."/>
            <person name="Saw J.H."/>
            <person name="Jorgensen S.L."/>
            <person name="Zaremba-Niedzwiedzka K."/>
            <person name="Martijn J."/>
            <person name="Lind A.E."/>
            <person name="van Eijk R."/>
            <person name="Schleper C."/>
            <person name="Guy L."/>
            <person name="Ettema T.J."/>
        </authorList>
    </citation>
    <scope>NUCLEOTIDE SEQUENCE</scope>
</reference>